<reference evidence="2" key="1">
    <citation type="journal article" date="2021" name="Genome Biol. Evol.">
        <title>A High-Quality Reference Genome for a Parasitic Bivalve with Doubly Uniparental Inheritance (Bivalvia: Unionida).</title>
        <authorList>
            <person name="Smith C.H."/>
        </authorList>
    </citation>
    <scope>NUCLEOTIDE SEQUENCE</scope>
    <source>
        <strain evidence="2">CHS0354</strain>
    </source>
</reference>
<feature type="compositionally biased region" description="Polar residues" evidence="1">
    <location>
        <begin position="34"/>
        <end position="45"/>
    </location>
</feature>
<name>A0AAE0SKU5_9BIVA</name>
<keyword evidence="3" id="KW-1185">Reference proteome</keyword>
<protein>
    <submittedName>
        <fullName evidence="2">Uncharacterized protein</fullName>
    </submittedName>
</protein>
<dbReference type="AlphaFoldDB" id="A0AAE0SKU5"/>
<organism evidence="2 3">
    <name type="scientific">Potamilus streckersoni</name>
    <dbReference type="NCBI Taxonomy" id="2493646"/>
    <lineage>
        <taxon>Eukaryota</taxon>
        <taxon>Metazoa</taxon>
        <taxon>Spiralia</taxon>
        <taxon>Lophotrochozoa</taxon>
        <taxon>Mollusca</taxon>
        <taxon>Bivalvia</taxon>
        <taxon>Autobranchia</taxon>
        <taxon>Heteroconchia</taxon>
        <taxon>Palaeoheterodonta</taxon>
        <taxon>Unionida</taxon>
        <taxon>Unionoidea</taxon>
        <taxon>Unionidae</taxon>
        <taxon>Ambleminae</taxon>
        <taxon>Lampsilini</taxon>
        <taxon>Potamilus</taxon>
    </lineage>
</organism>
<dbReference type="EMBL" id="JAEAOA010000708">
    <property type="protein sequence ID" value="KAK3593902.1"/>
    <property type="molecule type" value="Genomic_DNA"/>
</dbReference>
<reference evidence="2" key="2">
    <citation type="journal article" date="2021" name="Genome Biol. Evol.">
        <title>Developing a high-quality reference genome for a parasitic bivalve with doubly uniparental inheritance (Bivalvia: Unionida).</title>
        <authorList>
            <person name="Smith C.H."/>
        </authorList>
    </citation>
    <scope>NUCLEOTIDE SEQUENCE</scope>
    <source>
        <strain evidence="2">CHS0354</strain>
        <tissue evidence="2">Mantle</tissue>
    </source>
</reference>
<feature type="non-terminal residue" evidence="2">
    <location>
        <position position="1"/>
    </location>
</feature>
<evidence type="ECO:0000313" key="3">
    <source>
        <dbReference type="Proteomes" id="UP001195483"/>
    </source>
</evidence>
<evidence type="ECO:0000256" key="1">
    <source>
        <dbReference type="SAM" id="MobiDB-lite"/>
    </source>
</evidence>
<dbReference type="Proteomes" id="UP001195483">
    <property type="component" value="Unassembled WGS sequence"/>
</dbReference>
<gene>
    <name evidence="2" type="ORF">CHS0354_011505</name>
</gene>
<sequence>PHMDPAVVAAHPMRTTSPLPPHSTSSQTPDISKISHSQSSFTTGYRDQQQLISENPSADQTAASLLAVVAAAKQQVATSVQQDYSGSSFGQTHHSQSLQQSDRLFSVQDSNSMLGQSVSDGTMSQFEMPPSIPMPPSHNQTQVGLYCVHVNHDCGSVFRRNKGCIHGVLQAY</sequence>
<comment type="caution">
    <text evidence="2">The sequence shown here is derived from an EMBL/GenBank/DDBJ whole genome shotgun (WGS) entry which is preliminary data.</text>
</comment>
<feature type="region of interest" description="Disordered" evidence="1">
    <location>
        <begin position="1"/>
        <end position="45"/>
    </location>
</feature>
<reference evidence="2" key="3">
    <citation type="submission" date="2023-05" db="EMBL/GenBank/DDBJ databases">
        <authorList>
            <person name="Smith C.H."/>
        </authorList>
    </citation>
    <scope>NUCLEOTIDE SEQUENCE</scope>
    <source>
        <strain evidence="2">CHS0354</strain>
        <tissue evidence="2">Mantle</tissue>
    </source>
</reference>
<evidence type="ECO:0000313" key="2">
    <source>
        <dbReference type="EMBL" id="KAK3593902.1"/>
    </source>
</evidence>
<accession>A0AAE0SKU5</accession>
<proteinExistence type="predicted"/>